<dbReference type="Pfam" id="PF00487">
    <property type="entry name" value="FA_desaturase"/>
    <property type="match status" value="1"/>
</dbReference>
<organism evidence="8 9">
    <name type="scientific">Balaenoptera acutorostrata</name>
    <name type="common">Common minke whale</name>
    <name type="synonym">Balaena rostrata</name>
    <dbReference type="NCBI Taxonomy" id="9767"/>
    <lineage>
        <taxon>Eukaryota</taxon>
        <taxon>Metazoa</taxon>
        <taxon>Chordata</taxon>
        <taxon>Craniata</taxon>
        <taxon>Vertebrata</taxon>
        <taxon>Euteleostomi</taxon>
        <taxon>Mammalia</taxon>
        <taxon>Eutheria</taxon>
        <taxon>Laurasiatheria</taxon>
        <taxon>Artiodactyla</taxon>
        <taxon>Whippomorpha</taxon>
        <taxon>Cetacea</taxon>
        <taxon>Mysticeti</taxon>
        <taxon>Balaenopteridae</taxon>
        <taxon>Balaenoptera</taxon>
    </lineage>
</organism>
<reference evidence="9" key="1">
    <citation type="submission" date="2025-08" db="UniProtKB">
        <authorList>
            <consortium name="RefSeq"/>
        </authorList>
    </citation>
    <scope>IDENTIFICATION</scope>
</reference>
<feature type="compositionally biased region" description="Low complexity" evidence="5">
    <location>
        <begin position="12"/>
        <end position="24"/>
    </location>
</feature>
<evidence type="ECO:0000313" key="8">
    <source>
        <dbReference type="Proteomes" id="UP001652580"/>
    </source>
</evidence>
<feature type="region of interest" description="Disordered" evidence="5">
    <location>
        <begin position="65"/>
        <end position="103"/>
    </location>
</feature>
<name>A0ABM3SMW2_BALAC</name>
<evidence type="ECO:0000256" key="2">
    <source>
        <dbReference type="ARBA" id="ARBA00022832"/>
    </source>
</evidence>
<dbReference type="Proteomes" id="UP001652580">
    <property type="component" value="Chromosome 20"/>
</dbReference>
<keyword evidence="8" id="KW-1185">Reference proteome</keyword>
<dbReference type="PANTHER" id="PTHR19353">
    <property type="entry name" value="FATTY ACID DESATURASE 2"/>
    <property type="match status" value="1"/>
</dbReference>
<feature type="region of interest" description="Disordered" evidence="5">
    <location>
        <begin position="1"/>
        <end position="29"/>
    </location>
</feature>
<dbReference type="PANTHER" id="PTHR19353:SF13">
    <property type="entry name" value="FATTY ACID DESATURASE 6"/>
    <property type="match status" value="1"/>
</dbReference>
<dbReference type="RefSeq" id="XP_057391182.1">
    <property type="nucleotide sequence ID" value="XM_057535199.1"/>
</dbReference>
<keyword evidence="4" id="KW-0275">Fatty acid biosynthesis</keyword>
<dbReference type="GeneID" id="103009058"/>
<evidence type="ECO:0000256" key="4">
    <source>
        <dbReference type="ARBA" id="ARBA00023160"/>
    </source>
</evidence>
<keyword evidence="6" id="KW-0472">Membrane</keyword>
<evidence type="ECO:0000259" key="7">
    <source>
        <dbReference type="Pfam" id="PF00487"/>
    </source>
</evidence>
<feature type="domain" description="Fatty acid desaturase" evidence="7">
    <location>
        <begin position="199"/>
        <end position="445"/>
    </location>
</feature>
<dbReference type="InterPro" id="IPR005804">
    <property type="entry name" value="FA_desaturase_dom"/>
</dbReference>
<gene>
    <name evidence="9" type="primary">FADS6</name>
</gene>
<keyword evidence="6" id="KW-0812">Transmembrane</keyword>
<sequence>MRGSYLRSGNQGRPSGVSPGVSVSPPRPRRGRWTASCFWLLLASPPPRICALLLRRFWSCPPGGWPRAGSPPRAAGGARAPGTRPDTGGRVIPAARVTPPRPAPARALRLARPAPQTLRVLRVLRGRRARRAEPMELARGALRASGGAEALLGELEVRVQDMVRVSSWWERHGVDCAILALSLLALPPGFLCLRSENLLVFALGIAILGVCHYTLTVKGSHLATHGALTESKRWSKIWVLFFVEVCTSFTAEHAKYGHVKMHHGYTNVLGLGDSSTWRLPCLNRYVYMFLAPLLIPIITPLVAVERLREVELRTALRTLGLISLGLYSHYWLLLNVSGFQSPSSALACMLITRSLLAHPYLHVNIFQHIGLPMFSRDKKPQRIHMMSLGVLNLPRLPVLDWAFGHSLISCHVEHHLFPRLSDNMCLKVKPVVSQFLRDKQLPYNEDSYLARFRLFLHHYEELMVQTPPITELVGLQ</sequence>
<accession>A0ABM3SMW2</accession>
<keyword evidence="2" id="KW-0276">Fatty acid metabolism</keyword>
<proteinExistence type="predicted"/>
<evidence type="ECO:0000256" key="6">
    <source>
        <dbReference type="SAM" id="Phobius"/>
    </source>
</evidence>
<evidence type="ECO:0000256" key="5">
    <source>
        <dbReference type="SAM" id="MobiDB-lite"/>
    </source>
</evidence>
<evidence type="ECO:0000313" key="9">
    <source>
        <dbReference type="RefSeq" id="XP_057391182.1"/>
    </source>
</evidence>
<evidence type="ECO:0000256" key="3">
    <source>
        <dbReference type="ARBA" id="ARBA00023098"/>
    </source>
</evidence>
<keyword evidence="3" id="KW-0443">Lipid metabolism</keyword>
<feature type="transmembrane region" description="Helical" evidence="6">
    <location>
        <begin position="197"/>
        <end position="216"/>
    </location>
</feature>
<feature type="transmembrane region" description="Helical" evidence="6">
    <location>
        <begin position="285"/>
        <end position="304"/>
    </location>
</feature>
<protein>
    <submittedName>
        <fullName evidence="9">Fatty acid desaturase 6</fullName>
    </submittedName>
</protein>
<keyword evidence="6" id="KW-1133">Transmembrane helix</keyword>
<evidence type="ECO:0000256" key="1">
    <source>
        <dbReference type="ARBA" id="ARBA00022516"/>
    </source>
</evidence>
<dbReference type="InterPro" id="IPR012171">
    <property type="entry name" value="Fatty_acid_desaturase"/>
</dbReference>
<keyword evidence="1" id="KW-0444">Lipid biosynthesis</keyword>